<protein>
    <submittedName>
        <fullName evidence="2">Uncharacterized protein</fullName>
    </submittedName>
</protein>
<evidence type="ECO:0000256" key="1">
    <source>
        <dbReference type="SAM" id="Phobius"/>
    </source>
</evidence>
<keyword evidence="3" id="KW-1185">Reference proteome</keyword>
<keyword evidence="1" id="KW-0472">Membrane</keyword>
<dbReference type="Gene3D" id="1.25.40.10">
    <property type="entry name" value="Tetratricopeptide repeat domain"/>
    <property type="match status" value="1"/>
</dbReference>
<name>A0ABY9MPZ7_9GAMM</name>
<sequence>MMSEALLAQQMQGTISPVRQCPTFHRLNLEYVAFLRGLQPPNIAKLLDNGIRGNLHQSSKSGEEMSSLHAEMEWQATTIFNQSLQLLQDKEHFRKRLLANSNGSFVLYRAGMSADLASKKLSESLVVSDTGVSQRILLAEQLLIDALSVNEHNYRAHFELGWIYLFLLDKLPESTFHLTFAMQQSDVCNPQFAQFVRRHLADAWYGLQKFGESAELMMSVLPHALPGDLEVRYELSRYLAASGETQAAAQQLAQVVGRSPLYYVQAQVEPDFAGNSELVGVLQDLRSVRVQRIQHYVHAQWQQNALASLALPDQIDSGALFQQVVEQHERVMTHLPYVTLSQREQQIGARILAASQQRIIREVRLRSRHYEQVAEKERQRWSWINQTGGLLVHLSTILLLASLMFYLLRFVLDLFGIGNLLDADAMVSNILGSMLLLGSAGTMLLQFVPWGMKKLLVKQMELDNTVSFLKSSS</sequence>
<evidence type="ECO:0000313" key="2">
    <source>
        <dbReference type="EMBL" id="WML90729.1"/>
    </source>
</evidence>
<dbReference type="EMBL" id="CP133218">
    <property type="protein sequence ID" value="WML90729.1"/>
    <property type="molecule type" value="Genomic_DNA"/>
</dbReference>
<keyword evidence="1" id="KW-1133">Transmembrane helix</keyword>
<reference evidence="2 3" key="1">
    <citation type="submission" date="2023-08" db="EMBL/GenBank/DDBJ databases">
        <title>New molecular markers tilS and rpoB for phylogenetic and monitoring studies of the genus Thiothrix biodiversity.</title>
        <authorList>
            <person name="Ravin N.V."/>
            <person name="Smolyakov D."/>
            <person name="Markov N.D."/>
            <person name="Beletsky A.V."/>
            <person name="Mardanov A.V."/>
            <person name="Rudenko T.S."/>
            <person name="Grabovich M.Y."/>
        </authorList>
    </citation>
    <scope>NUCLEOTIDE SEQUENCE [LARGE SCALE GENOMIC DNA]</scope>
    <source>
        <strain evidence="2 3">MK1</strain>
    </source>
</reference>
<dbReference type="Proteomes" id="UP001236657">
    <property type="component" value="Chromosome"/>
</dbReference>
<feature type="transmembrane region" description="Helical" evidence="1">
    <location>
        <begin position="388"/>
        <end position="408"/>
    </location>
</feature>
<feature type="transmembrane region" description="Helical" evidence="1">
    <location>
        <begin position="428"/>
        <end position="450"/>
    </location>
</feature>
<gene>
    <name evidence="2" type="ORF">RCF98_17410</name>
</gene>
<organism evidence="2 3">
    <name type="scientific">Thiothrix lacustris</name>
    <dbReference type="NCBI Taxonomy" id="525917"/>
    <lineage>
        <taxon>Bacteria</taxon>
        <taxon>Pseudomonadati</taxon>
        <taxon>Pseudomonadota</taxon>
        <taxon>Gammaproteobacteria</taxon>
        <taxon>Thiotrichales</taxon>
        <taxon>Thiotrichaceae</taxon>
        <taxon>Thiothrix</taxon>
    </lineage>
</organism>
<accession>A0ABY9MPZ7</accession>
<dbReference type="InterPro" id="IPR011990">
    <property type="entry name" value="TPR-like_helical_dom_sf"/>
</dbReference>
<dbReference type="SUPFAM" id="SSF48452">
    <property type="entry name" value="TPR-like"/>
    <property type="match status" value="1"/>
</dbReference>
<evidence type="ECO:0000313" key="3">
    <source>
        <dbReference type="Proteomes" id="UP001236657"/>
    </source>
</evidence>
<keyword evidence="1" id="KW-0812">Transmembrane</keyword>
<proteinExistence type="predicted"/>
<dbReference type="RefSeq" id="WP_308895272.1">
    <property type="nucleotide sequence ID" value="NZ_CP133218.1"/>
</dbReference>